<accession>A0A0C1MW79</accession>
<dbReference type="STRING" id="86105.NF27_JF00090"/>
<reference evidence="3 4" key="1">
    <citation type="submission" date="2014-11" db="EMBL/GenBank/DDBJ databases">
        <title>A Rickettsiales Symbiont of Amoebae With Ancient Features.</title>
        <authorList>
            <person name="Schulz F."/>
            <person name="Martijn J."/>
            <person name="Wascher F."/>
            <person name="Kostanjsek R."/>
            <person name="Ettema T.J."/>
            <person name="Horn M."/>
        </authorList>
    </citation>
    <scope>NUCLEOTIDE SEQUENCE [LARGE SCALE GENOMIC DNA]</scope>
    <source>
        <strain evidence="3 4">UWC36</strain>
    </source>
</reference>
<dbReference type="Gene3D" id="3.40.1350.10">
    <property type="match status" value="1"/>
</dbReference>
<dbReference type="EMBL" id="JSWE01000223">
    <property type="protein sequence ID" value="KIE04131.1"/>
    <property type="molecule type" value="Genomic_DNA"/>
</dbReference>
<comment type="similarity">
    <text evidence="1 2">Belongs to the UPF0102 family.</text>
</comment>
<organism evidence="3 4">
    <name type="scientific">Candidatus Jidaibacter acanthamoebae</name>
    <dbReference type="NCBI Taxonomy" id="86105"/>
    <lineage>
        <taxon>Bacteria</taxon>
        <taxon>Pseudomonadati</taxon>
        <taxon>Pseudomonadota</taxon>
        <taxon>Alphaproteobacteria</taxon>
        <taxon>Rickettsiales</taxon>
        <taxon>Candidatus Midichloriaceae</taxon>
        <taxon>Candidatus Jidaibacter</taxon>
    </lineage>
</organism>
<evidence type="ECO:0000256" key="1">
    <source>
        <dbReference type="ARBA" id="ARBA00006738"/>
    </source>
</evidence>
<dbReference type="SUPFAM" id="SSF52980">
    <property type="entry name" value="Restriction endonuclease-like"/>
    <property type="match status" value="1"/>
</dbReference>
<protein>
    <recommendedName>
        <fullName evidence="2">UPF0102 protein NF27_JF00090</fullName>
    </recommendedName>
</protein>
<dbReference type="PANTHER" id="PTHR34039:SF1">
    <property type="entry name" value="UPF0102 PROTEIN YRAN"/>
    <property type="match status" value="1"/>
</dbReference>
<evidence type="ECO:0000313" key="4">
    <source>
        <dbReference type="Proteomes" id="UP000031258"/>
    </source>
</evidence>
<dbReference type="PANTHER" id="PTHR34039">
    <property type="entry name" value="UPF0102 PROTEIN YRAN"/>
    <property type="match status" value="1"/>
</dbReference>
<evidence type="ECO:0000256" key="2">
    <source>
        <dbReference type="HAMAP-Rule" id="MF_00048"/>
    </source>
</evidence>
<evidence type="ECO:0000313" key="3">
    <source>
        <dbReference type="EMBL" id="KIE04131.1"/>
    </source>
</evidence>
<dbReference type="Proteomes" id="UP000031258">
    <property type="component" value="Unassembled WGS sequence"/>
</dbReference>
<dbReference type="HAMAP" id="MF_00048">
    <property type="entry name" value="UPF0102"/>
    <property type="match status" value="1"/>
</dbReference>
<sequence length="117" mass="13713">MIMLKSYQYGLKGEELVCEYLKPKGYKILSIRFKTAYGEIDIIACHEDIIIFTEVKARTKLKHYEVLSNKQIKRISQAANYYLAENGINDKNVRFDFILLEGNKVVSHIENAWEYTE</sequence>
<comment type="caution">
    <text evidence="3">The sequence shown here is derived from an EMBL/GenBank/DDBJ whole genome shotgun (WGS) entry which is preliminary data.</text>
</comment>
<dbReference type="InterPro" id="IPR011856">
    <property type="entry name" value="tRNA_endonuc-like_dom_sf"/>
</dbReference>
<name>A0A0C1MW79_9RICK</name>
<keyword evidence="4" id="KW-1185">Reference proteome</keyword>
<proteinExistence type="inferred from homology"/>
<dbReference type="InterPro" id="IPR003509">
    <property type="entry name" value="UPF0102_YraN-like"/>
</dbReference>
<dbReference type="GO" id="GO:0003676">
    <property type="term" value="F:nucleic acid binding"/>
    <property type="evidence" value="ECO:0007669"/>
    <property type="project" value="InterPro"/>
</dbReference>
<dbReference type="Pfam" id="PF02021">
    <property type="entry name" value="UPF0102"/>
    <property type="match status" value="1"/>
</dbReference>
<dbReference type="AlphaFoldDB" id="A0A0C1MW79"/>
<gene>
    <name evidence="3" type="ORF">NF27_JF00090</name>
</gene>
<dbReference type="InterPro" id="IPR011335">
    <property type="entry name" value="Restrct_endonuc-II-like"/>
</dbReference>